<sequence length="322" mass="35223">MGSASLILIFITWSWIVVIVNASDHQPKLSDYDSLRVDDGKHFPIVKNLHLNWYGHSIKAIIGQLGRDLYRKLPPCSNGPIYAATEAISNAFKSLEADLTPEQIIERDHKGFAFMERHQMEKLYRDQGVDVSSVSSDLDGYANLTNEDRIEALWSRIERIALNVSDESLARSKRQISWISVSSPLILAPFMFAPGFGLAVLGPVILSPGIFSPFVMNAAALSPYILSPGVAMPFILSPYLLGPYILSPLVLAPFILTPYVLSPNILNPYLLSPLILSPLALCPDILSPQVLGGPILSPSVLSPAILTDSYLVANILSPTFLS</sequence>
<keyword evidence="1" id="KW-0812">Transmembrane</keyword>
<dbReference type="PANTHER" id="PTHR21523">
    <property type="match status" value="1"/>
</dbReference>
<reference evidence="4" key="2">
    <citation type="submission" date="2020-10" db="UniProtKB">
        <authorList>
            <consortium name="WormBaseParasite"/>
        </authorList>
    </citation>
    <scope>IDENTIFICATION</scope>
</reference>
<accession>A0A7E4V9S2</accession>
<keyword evidence="1" id="KW-1133">Transmembrane helix</keyword>
<reference evidence="3" key="1">
    <citation type="journal article" date="2013" name="Genetics">
        <title>The draft genome and transcriptome of Panagrellus redivivus are shaped by the harsh demands of a free-living lifestyle.</title>
        <authorList>
            <person name="Srinivasan J."/>
            <person name="Dillman A.R."/>
            <person name="Macchietto M.G."/>
            <person name="Heikkinen L."/>
            <person name="Lakso M."/>
            <person name="Fracchia K.M."/>
            <person name="Antoshechkin I."/>
            <person name="Mortazavi A."/>
            <person name="Wong G."/>
            <person name="Sternberg P.W."/>
        </authorList>
    </citation>
    <scope>NUCLEOTIDE SEQUENCE [LARGE SCALE GENOMIC DNA]</scope>
    <source>
        <strain evidence="3">MT8872</strain>
    </source>
</reference>
<keyword evidence="2" id="KW-0732">Signal</keyword>
<protein>
    <submittedName>
        <fullName evidence="4">DUF2207 domain-containing protein</fullName>
    </submittedName>
</protein>
<dbReference type="PANTHER" id="PTHR21523:SF44">
    <property type="entry name" value="MLT-TEN (MLT-10) RELATED"/>
    <property type="match status" value="1"/>
</dbReference>
<evidence type="ECO:0000313" key="4">
    <source>
        <dbReference type="WBParaSite" id="Pan_g17861.t1"/>
    </source>
</evidence>
<feature type="signal peptide" evidence="2">
    <location>
        <begin position="1"/>
        <end position="22"/>
    </location>
</feature>
<dbReference type="Proteomes" id="UP000492821">
    <property type="component" value="Unassembled WGS sequence"/>
</dbReference>
<feature type="transmembrane region" description="Helical" evidence="1">
    <location>
        <begin position="178"/>
        <end position="202"/>
    </location>
</feature>
<name>A0A7E4V9S2_PANRE</name>
<dbReference type="WBParaSite" id="Pan_g17861.t1">
    <property type="protein sequence ID" value="Pan_g17861.t1"/>
    <property type="gene ID" value="Pan_g17861"/>
</dbReference>
<evidence type="ECO:0000313" key="3">
    <source>
        <dbReference type="Proteomes" id="UP000492821"/>
    </source>
</evidence>
<keyword evidence="3" id="KW-1185">Reference proteome</keyword>
<feature type="transmembrane region" description="Helical" evidence="1">
    <location>
        <begin position="214"/>
        <end position="235"/>
    </location>
</feature>
<keyword evidence="1" id="KW-0472">Membrane</keyword>
<evidence type="ECO:0000256" key="1">
    <source>
        <dbReference type="SAM" id="Phobius"/>
    </source>
</evidence>
<organism evidence="3 4">
    <name type="scientific">Panagrellus redivivus</name>
    <name type="common">Microworm</name>
    <dbReference type="NCBI Taxonomy" id="6233"/>
    <lineage>
        <taxon>Eukaryota</taxon>
        <taxon>Metazoa</taxon>
        <taxon>Ecdysozoa</taxon>
        <taxon>Nematoda</taxon>
        <taxon>Chromadorea</taxon>
        <taxon>Rhabditida</taxon>
        <taxon>Tylenchina</taxon>
        <taxon>Panagrolaimomorpha</taxon>
        <taxon>Panagrolaimoidea</taxon>
        <taxon>Panagrolaimidae</taxon>
        <taxon>Panagrellus</taxon>
    </lineage>
</organism>
<proteinExistence type="predicted"/>
<dbReference type="AlphaFoldDB" id="A0A7E4V9S2"/>
<feature type="transmembrane region" description="Helical" evidence="1">
    <location>
        <begin position="241"/>
        <end position="261"/>
    </location>
</feature>
<feature type="chain" id="PRO_5028971151" evidence="2">
    <location>
        <begin position="23"/>
        <end position="322"/>
    </location>
</feature>
<evidence type="ECO:0000256" key="2">
    <source>
        <dbReference type="SAM" id="SignalP"/>
    </source>
</evidence>